<reference evidence="2 3" key="1">
    <citation type="submission" date="2014-04" db="EMBL/GenBank/DDBJ databases">
        <authorList>
            <consortium name="DOE Joint Genome Institute"/>
            <person name="Kuo A."/>
            <person name="Kohler A."/>
            <person name="Nagy L.G."/>
            <person name="Floudas D."/>
            <person name="Copeland A."/>
            <person name="Barry K.W."/>
            <person name="Cichocki N."/>
            <person name="Veneault-Fourrey C."/>
            <person name="LaButti K."/>
            <person name="Lindquist E.A."/>
            <person name="Lipzen A."/>
            <person name="Lundell T."/>
            <person name="Morin E."/>
            <person name="Murat C."/>
            <person name="Sun H."/>
            <person name="Tunlid A."/>
            <person name="Henrissat B."/>
            <person name="Grigoriev I.V."/>
            <person name="Hibbett D.S."/>
            <person name="Martin F."/>
            <person name="Nordberg H.P."/>
            <person name="Cantor M.N."/>
            <person name="Hua S.X."/>
        </authorList>
    </citation>
    <scope>NUCLEOTIDE SEQUENCE [LARGE SCALE GENOMIC DNA]</scope>
    <source>
        <strain evidence="2 3">LaAM-08-1</strain>
    </source>
</reference>
<protein>
    <submittedName>
        <fullName evidence="2">Uncharacterized protein</fullName>
    </submittedName>
</protein>
<reference evidence="3" key="2">
    <citation type="submission" date="2015-01" db="EMBL/GenBank/DDBJ databases">
        <title>Evolutionary Origins and Diversification of the Mycorrhizal Mutualists.</title>
        <authorList>
            <consortium name="DOE Joint Genome Institute"/>
            <consortium name="Mycorrhizal Genomics Consortium"/>
            <person name="Kohler A."/>
            <person name="Kuo A."/>
            <person name="Nagy L.G."/>
            <person name="Floudas D."/>
            <person name="Copeland A."/>
            <person name="Barry K.W."/>
            <person name="Cichocki N."/>
            <person name="Veneault-Fourrey C."/>
            <person name="LaButti K."/>
            <person name="Lindquist E.A."/>
            <person name="Lipzen A."/>
            <person name="Lundell T."/>
            <person name="Morin E."/>
            <person name="Murat C."/>
            <person name="Riley R."/>
            <person name="Ohm R."/>
            <person name="Sun H."/>
            <person name="Tunlid A."/>
            <person name="Henrissat B."/>
            <person name="Grigoriev I.V."/>
            <person name="Hibbett D.S."/>
            <person name="Martin F."/>
        </authorList>
    </citation>
    <scope>NUCLEOTIDE SEQUENCE [LARGE SCALE GENOMIC DNA]</scope>
    <source>
        <strain evidence="3">LaAM-08-1</strain>
    </source>
</reference>
<keyword evidence="3" id="KW-1185">Reference proteome</keyword>
<evidence type="ECO:0000313" key="2">
    <source>
        <dbReference type="EMBL" id="KIK02487.1"/>
    </source>
</evidence>
<accession>A0A0C9XXX9</accession>
<name>A0A0C9XXX9_9AGAR</name>
<keyword evidence="1" id="KW-0812">Transmembrane</keyword>
<keyword evidence="1" id="KW-1133">Transmembrane helix</keyword>
<evidence type="ECO:0000256" key="1">
    <source>
        <dbReference type="SAM" id="Phobius"/>
    </source>
</evidence>
<dbReference type="OrthoDB" id="5421757at2759"/>
<keyword evidence="1" id="KW-0472">Membrane</keyword>
<dbReference type="AlphaFoldDB" id="A0A0C9XXX9"/>
<dbReference type="STRING" id="1095629.A0A0C9XXX9"/>
<dbReference type="EMBL" id="KN838592">
    <property type="protein sequence ID" value="KIK02487.1"/>
    <property type="molecule type" value="Genomic_DNA"/>
</dbReference>
<proteinExistence type="predicted"/>
<evidence type="ECO:0000313" key="3">
    <source>
        <dbReference type="Proteomes" id="UP000054477"/>
    </source>
</evidence>
<dbReference type="HOGENOM" id="CLU_072843_0_0_1"/>
<gene>
    <name evidence="2" type="ORF">K443DRAFT_677560</name>
</gene>
<dbReference type="Proteomes" id="UP000054477">
    <property type="component" value="Unassembled WGS sequence"/>
</dbReference>
<feature type="transmembrane region" description="Helical" evidence="1">
    <location>
        <begin position="92"/>
        <end position="113"/>
    </location>
</feature>
<organism evidence="2 3">
    <name type="scientific">Laccaria amethystina LaAM-08-1</name>
    <dbReference type="NCBI Taxonomy" id="1095629"/>
    <lineage>
        <taxon>Eukaryota</taxon>
        <taxon>Fungi</taxon>
        <taxon>Dikarya</taxon>
        <taxon>Basidiomycota</taxon>
        <taxon>Agaricomycotina</taxon>
        <taxon>Agaricomycetes</taxon>
        <taxon>Agaricomycetidae</taxon>
        <taxon>Agaricales</taxon>
        <taxon>Agaricineae</taxon>
        <taxon>Hydnangiaceae</taxon>
        <taxon>Laccaria</taxon>
    </lineage>
</organism>
<sequence>MDTVFGAKILPQDSPAIPLLERNDADRGVCISHLDRSLISIKILVFTIVLLIYTAVVVIMLWRASKNYNVVLALVLNDFHYVETGFSMRKGFWSWCWTFTVAAFDYFLLGALWPKIREFIIGHLWFRLRYGFRETEIVFRVPTGKEFEQMLALPTAKFQQAIQMSLLEATNRQFILGNTGFNTSIGPWELCYAASMDAHRLADDGVFDPKNWELSVWQKDECHQWMVWETWRHQDPSLCAMALEIMKERLKTEGKDKFVARLEDASAASAPLSDPAMQELVHSLIALSRREGFGMGEKSIETISEADRIRNQLPQLQ</sequence>
<feature type="transmembrane region" description="Helical" evidence="1">
    <location>
        <begin position="43"/>
        <end position="62"/>
    </location>
</feature>